<dbReference type="Proteomes" id="UP000887566">
    <property type="component" value="Unplaced"/>
</dbReference>
<protein>
    <submittedName>
        <fullName evidence="2">Uncharacterized protein</fullName>
    </submittedName>
</protein>
<accession>A0A914X393</accession>
<dbReference type="WBParaSite" id="PSAMB.scaffold6158size10055.g29220.t1">
    <property type="protein sequence ID" value="PSAMB.scaffold6158size10055.g29220.t1"/>
    <property type="gene ID" value="PSAMB.scaffold6158size10055.g29220"/>
</dbReference>
<keyword evidence="1" id="KW-1185">Reference proteome</keyword>
<proteinExistence type="predicted"/>
<evidence type="ECO:0000313" key="1">
    <source>
        <dbReference type="Proteomes" id="UP000887566"/>
    </source>
</evidence>
<dbReference type="AlphaFoldDB" id="A0A914X393"/>
<name>A0A914X393_9BILA</name>
<organism evidence="1 2">
    <name type="scientific">Plectus sambesii</name>
    <dbReference type="NCBI Taxonomy" id="2011161"/>
    <lineage>
        <taxon>Eukaryota</taxon>
        <taxon>Metazoa</taxon>
        <taxon>Ecdysozoa</taxon>
        <taxon>Nematoda</taxon>
        <taxon>Chromadorea</taxon>
        <taxon>Plectida</taxon>
        <taxon>Plectina</taxon>
        <taxon>Plectoidea</taxon>
        <taxon>Plectidae</taxon>
        <taxon>Plectus</taxon>
    </lineage>
</organism>
<reference evidence="2" key="1">
    <citation type="submission" date="2022-11" db="UniProtKB">
        <authorList>
            <consortium name="WormBaseParasite"/>
        </authorList>
    </citation>
    <scope>IDENTIFICATION</scope>
</reference>
<sequence>MAEQLEENFTGPIIIHCLTKAKTVYLTKMDCTVLNKTVSCARLKLFINNPASTAVTIIINKSDESELEAYNSPPVKKICLSPLAKKTTLSPPTFQTTPIQIISDALNNDVNTD</sequence>
<evidence type="ECO:0000313" key="2">
    <source>
        <dbReference type="WBParaSite" id="PSAMB.scaffold6158size10055.g29220.t1"/>
    </source>
</evidence>